<dbReference type="Gene3D" id="2.40.50.140">
    <property type="entry name" value="Nucleic acid-binding proteins"/>
    <property type="match status" value="1"/>
</dbReference>
<dbReference type="OrthoDB" id="9181961at2"/>
<evidence type="ECO:0000313" key="2">
    <source>
        <dbReference type="Proteomes" id="UP000319897"/>
    </source>
</evidence>
<reference evidence="1 2" key="1">
    <citation type="submission" date="2019-06" db="EMBL/GenBank/DDBJ databases">
        <authorList>
            <person name="Lee I."/>
            <person name="Jang G.I."/>
            <person name="Hwang C.Y."/>
        </authorList>
    </citation>
    <scope>NUCLEOTIDE SEQUENCE [LARGE SCALE GENOMIC DNA]</scope>
    <source>
        <strain evidence="1 2">PAMC 28131</strain>
    </source>
</reference>
<dbReference type="Pfam" id="PF17878">
    <property type="entry name" value="ssDBP"/>
    <property type="match status" value="1"/>
</dbReference>
<name>A0A501XG92_9SPHN</name>
<protein>
    <submittedName>
        <fullName evidence="1">Uncharacterized protein</fullName>
    </submittedName>
</protein>
<dbReference type="SUPFAM" id="SSF50249">
    <property type="entry name" value="Nucleic acid-binding proteins"/>
    <property type="match status" value="1"/>
</dbReference>
<dbReference type="InterPro" id="IPR012340">
    <property type="entry name" value="NA-bd_OB-fold"/>
</dbReference>
<dbReference type="RefSeq" id="WP_140928866.1">
    <property type="nucleotide sequence ID" value="NZ_VFSU01000030.1"/>
</dbReference>
<dbReference type="AlphaFoldDB" id="A0A501XG92"/>
<dbReference type="InterPro" id="IPR040905">
    <property type="entry name" value="SS_DBP_Pseudomonas"/>
</dbReference>
<organism evidence="1 2">
    <name type="scientific">Sandaracinobacter neustonicus</name>
    <dbReference type="NCBI Taxonomy" id="1715348"/>
    <lineage>
        <taxon>Bacteria</taxon>
        <taxon>Pseudomonadati</taxon>
        <taxon>Pseudomonadota</taxon>
        <taxon>Alphaproteobacteria</taxon>
        <taxon>Sphingomonadales</taxon>
        <taxon>Sphingosinicellaceae</taxon>
        <taxon>Sandaracinobacter</taxon>
    </lineage>
</organism>
<keyword evidence="2" id="KW-1185">Reference proteome</keyword>
<dbReference type="Proteomes" id="UP000319897">
    <property type="component" value="Unassembled WGS sequence"/>
</dbReference>
<proteinExistence type="predicted"/>
<comment type="caution">
    <text evidence="1">The sequence shown here is derived from an EMBL/GenBank/DDBJ whole genome shotgun (WGS) entry which is preliminary data.</text>
</comment>
<evidence type="ECO:0000313" key="1">
    <source>
        <dbReference type="EMBL" id="TPE59419.1"/>
    </source>
</evidence>
<accession>A0A501XG92</accession>
<gene>
    <name evidence="1" type="ORF">FJQ54_13055</name>
</gene>
<dbReference type="EMBL" id="VFSU01000030">
    <property type="protein sequence ID" value="TPE59419.1"/>
    <property type="molecule type" value="Genomic_DNA"/>
</dbReference>
<sequence length="94" mass="10470">MQIEIEIVDEPITRSGVSKKTGNAYTITTQKAFLHNPSEKYPTSFEFFLRTGEVFKPGRYTLSADAFYIDREGRLALGIERGLVPLTSPTVKAG</sequence>